<keyword evidence="3" id="KW-1185">Reference proteome</keyword>
<dbReference type="AlphaFoldDB" id="A0A067T653"/>
<evidence type="ECO:0000313" key="2">
    <source>
        <dbReference type="EMBL" id="KDR77837.1"/>
    </source>
</evidence>
<dbReference type="EMBL" id="KL142376">
    <property type="protein sequence ID" value="KDR77837.1"/>
    <property type="molecule type" value="Genomic_DNA"/>
</dbReference>
<feature type="region of interest" description="Disordered" evidence="1">
    <location>
        <begin position="89"/>
        <end position="121"/>
    </location>
</feature>
<protein>
    <submittedName>
        <fullName evidence="2">Uncharacterized protein</fullName>
    </submittedName>
</protein>
<organism evidence="2 3">
    <name type="scientific">Galerina marginata (strain CBS 339.88)</name>
    <dbReference type="NCBI Taxonomy" id="685588"/>
    <lineage>
        <taxon>Eukaryota</taxon>
        <taxon>Fungi</taxon>
        <taxon>Dikarya</taxon>
        <taxon>Basidiomycota</taxon>
        <taxon>Agaricomycotina</taxon>
        <taxon>Agaricomycetes</taxon>
        <taxon>Agaricomycetidae</taxon>
        <taxon>Agaricales</taxon>
        <taxon>Agaricineae</taxon>
        <taxon>Strophariaceae</taxon>
        <taxon>Galerina</taxon>
    </lineage>
</organism>
<name>A0A067T653_GALM3</name>
<dbReference type="HOGENOM" id="CLU_1180294_0_0_1"/>
<dbReference type="Proteomes" id="UP000027222">
    <property type="component" value="Unassembled WGS sequence"/>
</dbReference>
<evidence type="ECO:0000256" key="1">
    <source>
        <dbReference type="SAM" id="MobiDB-lite"/>
    </source>
</evidence>
<evidence type="ECO:0000313" key="3">
    <source>
        <dbReference type="Proteomes" id="UP000027222"/>
    </source>
</evidence>
<gene>
    <name evidence="2" type="ORF">GALMADRAFT_225030</name>
</gene>
<feature type="compositionally biased region" description="Polar residues" evidence="1">
    <location>
        <begin position="92"/>
        <end position="118"/>
    </location>
</feature>
<accession>A0A067T653</accession>
<reference evidence="3" key="1">
    <citation type="journal article" date="2014" name="Proc. Natl. Acad. Sci. U.S.A.">
        <title>Extensive sampling of basidiomycete genomes demonstrates inadequacy of the white-rot/brown-rot paradigm for wood decay fungi.</title>
        <authorList>
            <person name="Riley R."/>
            <person name="Salamov A.A."/>
            <person name="Brown D.W."/>
            <person name="Nagy L.G."/>
            <person name="Floudas D."/>
            <person name="Held B.W."/>
            <person name="Levasseur A."/>
            <person name="Lombard V."/>
            <person name="Morin E."/>
            <person name="Otillar R."/>
            <person name="Lindquist E.A."/>
            <person name="Sun H."/>
            <person name="LaButti K.M."/>
            <person name="Schmutz J."/>
            <person name="Jabbour D."/>
            <person name="Luo H."/>
            <person name="Baker S.E."/>
            <person name="Pisabarro A.G."/>
            <person name="Walton J.D."/>
            <person name="Blanchette R.A."/>
            <person name="Henrissat B."/>
            <person name="Martin F."/>
            <person name="Cullen D."/>
            <person name="Hibbett D.S."/>
            <person name="Grigoriev I.V."/>
        </authorList>
    </citation>
    <scope>NUCLEOTIDE SEQUENCE [LARGE SCALE GENOMIC DNA]</scope>
    <source>
        <strain evidence="3">CBS 339.88</strain>
    </source>
</reference>
<proteinExistence type="predicted"/>
<sequence>MALCMLKPPNYRIAAQFACIFHLRTTVFVTLANANVDVFSPNGTIRTSGSRSILSSSIHASATESAPTAAALGTLMTMVCRPLHARRGAFGKTQSPASPSLNVNQVTASPTPSLTPQISDERLPRNPKPSWFFILRVEPRRPRSASCGTNSAYSTVFFPSHLSRWCQLTVEHRQSRPQTCHVRSTRPHRHPQILTFVLHTRRKGGGFSRQIGMEDISKWSSCRTLFYEWKEISNL</sequence>